<reference evidence="4 5" key="1">
    <citation type="submission" date="2018-05" db="EMBL/GenBank/DDBJ databases">
        <title>Genomic Encyclopedia of Type Strains, Phase IV (KMG-IV): sequencing the most valuable type-strain genomes for metagenomic binning, comparative biology and taxonomic classification.</title>
        <authorList>
            <person name="Goeker M."/>
        </authorList>
    </citation>
    <scope>NUCLEOTIDE SEQUENCE [LARGE SCALE GENOMIC DNA]</scope>
    <source>
        <strain evidence="4 5">DSM 6462</strain>
    </source>
</reference>
<comment type="caution">
    <text evidence="4">The sequence shown here is derived from an EMBL/GenBank/DDBJ whole genome shotgun (WGS) entry which is preliminary data.</text>
</comment>
<sequence>MALELNWAGRVRFGAMLALGVSLLALPATTTNVFAQTAQGTPPGSAGAAPAPDNGTKPIMDQVVLDLLKKAMTRIASAPSFSVETFGTREVPTSQGQMLTLFDSADVEIKRPDKLMAEIRAGDSEIDVYYDGKTIALSDDKAKLYAVADAPATLDAFLTDAAKTQGIHLPMADFLASDPYAQLTAGLTNAYDAGTTDLNGTSVRHLVFAKPGVEYQLWLDSKTDLPRMMAVTYVDAPRAPRFSVSFRDWKFRDRPDSKFRFSPNKSAAKIDFLPAPK</sequence>
<evidence type="ECO:0000313" key="5">
    <source>
        <dbReference type="Proteomes" id="UP000248021"/>
    </source>
</evidence>
<name>A0A2V3U6S4_9HYPH</name>
<keyword evidence="5" id="KW-1185">Reference proteome</keyword>
<evidence type="ECO:0000313" key="4">
    <source>
        <dbReference type="EMBL" id="PXW58797.1"/>
    </source>
</evidence>
<evidence type="ECO:0008006" key="6">
    <source>
        <dbReference type="Google" id="ProtNLM"/>
    </source>
</evidence>
<feature type="signal peptide" evidence="3">
    <location>
        <begin position="1"/>
        <end position="35"/>
    </location>
</feature>
<evidence type="ECO:0000256" key="1">
    <source>
        <dbReference type="ARBA" id="ARBA00022729"/>
    </source>
</evidence>
<evidence type="ECO:0000256" key="3">
    <source>
        <dbReference type="SAM" id="SignalP"/>
    </source>
</evidence>
<dbReference type="RefSeq" id="WP_170147233.1">
    <property type="nucleotide sequence ID" value="NZ_JAHBRY010000001.1"/>
</dbReference>
<dbReference type="SUPFAM" id="SSF89392">
    <property type="entry name" value="Prokaryotic lipoproteins and lipoprotein localization factors"/>
    <property type="match status" value="1"/>
</dbReference>
<dbReference type="AlphaFoldDB" id="A0A2V3U6S4"/>
<feature type="chain" id="PRO_5016075272" description="Outer membrane lipoprotein-sorting protein" evidence="3">
    <location>
        <begin position="36"/>
        <end position="277"/>
    </location>
</feature>
<dbReference type="InterPro" id="IPR019207">
    <property type="entry name" value="DUF2092"/>
</dbReference>
<feature type="region of interest" description="Disordered" evidence="2">
    <location>
        <begin position="36"/>
        <end position="55"/>
    </location>
</feature>
<gene>
    <name evidence="4" type="ORF">C7450_105145</name>
</gene>
<dbReference type="Gene3D" id="2.50.20.10">
    <property type="entry name" value="Lipoprotein localisation LolA/LolB/LppX"/>
    <property type="match status" value="1"/>
</dbReference>
<protein>
    <recommendedName>
        <fullName evidence="6">Outer membrane lipoprotein-sorting protein</fullName>
    </recommendedName>
</protein>
<proteinExistence type="predicted"/>
<dbReference type="Proteomes" id="UP000248021">
    <property type="component" value="Unassembled WGS sequence"/>
</dbReference>
<dbReference type="Pfam" id="PF09865">
    <property type="entry name" value="DUF2092"/>
    <property type="match status" value="1"/>
</dbReference>
<dbReference type="InterPro" id="IPR029046">
    <property type="entry name" value="LolA/LolB/LppX"/>
</dbReference>
<accession>A0A2V3U6S4</accession>
<feature type="compositionally biased region" description="Low complexity" evidence="2">
    <location>
        <begin position="40"/>
        <end position="55"/>
    </location>
</feature>
<dbReference type="EMBL" id="QJJK01000005">
    <property type="protein sequence ID" value="PXW58797.1"/>
    <property type="molecule type" value="Genomic_DNA"/>
</dbReference>
<keyword evidence="1 3" id="KW-0732">Signal</keyword>
<evidence type="ECO:0000256" key="2">
    <source>
        <dbReference type="SAM" id="MobiDB-lite"/>
    </source>
</evidence>
<organism evidence="4 5">
    <name type="scientific">Chelatococcus asaccharovorans</name>
    <dbReference type="NCBI Taxonomy" id="28210"/>
    <lineage>
        <taxon>Bacteria</taxon>
        <taxon>Pseudomonadati</taxon>
        <taxon>Pseudomonadota</taxon>
        <taxon>Alphaproteobacteria</taxon>
        <taxon>Hyphomicrobiales</taxon>
        <taxon>Chelatococcaceae</taxon>
        <taxon>Chelatococcus</taxon>
    </lineage>
</organism>